<dbReference type="EMBL" id="WNKX01000001">
    <property type="protein sequence ID" value="MTW09233.1"/>
    <property type="molecule type" value="Genomic_DNA"/>
</dbReference>
<feature type="transmembrane region" description="Helical" evidence="1">
    <location>
        <begin position="27"/>
        <end position="48"/>
    </location>
</feature>
<dbReference type="Gene3D" id="3.40.50.1820">
    <property type="entry name" value="alpha/beta hydrolase"/>
    <property type="match status" value="1"/>
</dbReference>
<evidence type="ECO:0000313" key="4">
    <source>
        <dbReference type="Proteomes" id="UP000472320"/>
    </source>
</evidence>
<feature type="domain" description="AB hydrolase-1" evidence="2">
    <location>
        <begin position="106"/>
        <end position="244"/>
    </location>
</feature>
<keyword evidence="1" id="KW-0812">Transmembrane</keyword>
<dbReference type="AlphaFoldDB" id="A0A6L6QBX7"/>
<dbReference type="PANTHER" id="PTHR47909:SF2">
    <property type="entry name" value="GPI INOSITOL-DEACYLASE"/>
    <property type="match status" value="1"/>
</dbReference>
<keyword evidence="1" id="KW-0472">Membrane</keyword>
<dbReference type="InterPro" id="IPR029058">
    <property type="entry name" value="AB_hydrolase_fold"/>
</dbReference>
<dbReference type="GO" id="GO:0016787">
    <property type="term" value="F:hydrolase activity"/>
    <property type="evidence" value="ECO:0007669"/>
    <property type="project" value="UniProtKB-KW"/>
</dbReference>
<evidence type="ECO:0000256" key="1">
    <source>
        <dbReference type="SAM" id="Phobius"/>
    </source>
</evidence>
<name>A0A6L6QBX7_9BURK</name>
<keyword evidence="3" id="KW-0378">Hydrolase</keyword>
<evidence type="ECO:0000313" key="3">
    <source>
        <dbReference type="EMBL" id="MTW09233.1"/>
    </source>
</evidence>
<reference evidence="3 4" key="1">
    <citation type="submission" date="2019-11" db="EMBL/GenBank/DDBJ databases">
        <title>Type strains purchased from KCTC, JCM and DSMZ.</title>
        <authorList>
            <person name="Lu H."/>
        </authorList>
    </citation>
    <scope>NUCLEOTIDE SEQUENCE [LARGE SCALE GENOMIC DNA]</scope>
    <source>
        <strain evidence="3 4">JCM 31587</strain>
    </source>
</reference>
<comment type="caution">
    <text evidence="3">The sequence shown here is derived from an EMBL/GenBank/DDBJ whole genome shotgun (WGS) entry which is preliminary data.</text>
</comment>
<gene>
    <name evidence="3" type="ORF">GM658_01335</name>
</gene>
<keyword evidence="1" id="KW-1133">Transmembrane helix</keyword>
<accession>A0A6L6QBX7</accession>
<evidence type="ECO:0000259" key="2">
    <source>
        <dbReference type="Pfam" id="PF00561"/>
    </source>
</evidence>
<dbReference type="InterPro" id="IPR000073">
    <property type="entry name" value="AB_hydrolase_1"/>
</dbReference>
<protein>
    <submittedName>
        <fullName evidence="3">Alpha/beta fold hydrolase</fullName>
    </submittedName>
</protein>
<dbReference type="SUPFAM" id="SSF53474">
    <property type="entry name" value="alpha/beta-Hydrolases"/>
    <property type="match status" value="1"/>
</dbReference>
<dbReference type="Pfam" id="PF00561">
    <property type="entry name" value="Abhydrolase_1"/>
    <property type="match status" value="1"/>
</dbReference>
<sequence>MVKRMLMLIMALQVASAIVIAWAFARLLPADVALLLAAIVVMLVRMAITANNFRMTLRPVPEHAQLGRLQHLQLFFHEFASTMAATSWHMLRHRPRMHLAGAPRGYPVLMVHGYGANGGFWVHLSAQLEAQGYSHATVDLEPVFGDIEDFAVQLEQAVQALLAASRSEKVIIVAHSMGGLVARAWLRRFGTDHVARIITLGTPHYGTDLAHMGPGHNARQMRRNGDWLAQLDADDRAQRRLITSIYSWHDNIIAPQDSCHLPGARNIALPGVGHVAMGRHPDIAKHILAEIMAIT</sequence>
<dbReference type="OrthoDB" id="275181at2"/>
<keyword evidence="4" id="KW-1185">Reference proteome</keyword>
<proteinExistence type="predicted"/>
<dbReference type="PANTHER" id="PTHR47909">
    <property type="entry name" value="ALPHA/BETA-HYDROLASES SUPERFAMILY PROTEIN"/>
    <property type="match status" value="1"/>
</dbReference>
<organism evidence="3 4">
    <name type="scientific">Massilia eburnea</name>
    <dbReference type="NCBI Taxonomy" id="1776165"/>
    <lineage>
        <taxon>Bacteria</taxon>
        <taxon>Pseudomonadati</taxon>
        <taxon>Pseudomonadota</taxon>
        <taxon>Betaproteobacteria</taxon>
        <taxon>Burkholderiales</taxon>
        <taxon>Oxalobacteraceae</taxon>
        <taxon>Telluria group</taxon>
        <taxon>Massilia</taxon>
    </lineage>
</organism>
<dbReference type="Proteomes" id="UP000472320">
    <property type="component" value="Unassembled WGS sequence"/>
</dbReference>